<gene>
    <name evidence="1" type="ORF">HMPREF1630_08955</name>
</gene>
<dbReference type="EMBL" id="JRMW01000043">
    <property type="protein sequence ID" value="KGF03109.1"/>
    <property type="molecule type" value="Genomic_DNA"/>
</dbReference>
<dbReference type="OrthoDB" id="1705959at2"/>
<evidence type="ECO:0000313" key="2">
    <source>
        <dbReference type="Proteomes" id="UP000029579"/>
    </source>
</evidence>
<dbReference type="Proteomes" id="UP000029579">
    <property type="component" value="Unassembled WGS sequence"/>
</dbReference>
<dbReference type="InterPro" id="IPR046590">
    <property type="entry name" value="DUF6648"/>
</dbReference>
<dbReference type="eggNOG" id="ENOG50315CT">
    <property type="taxonomic scope" value="Bacteria"/>
</dbReference>
<name>A0A095Z3N2_9FIRM</name>
<comment type="caution">
    <text evidence="1">The sequence shown here is derived from an EMBL/GenBank/DDBJ whole genome shotgun (WGS) entry which is preliminary data.</text>
</comment>
<protein>
    <submittedName>
        <fullName evidence="1">Uncharacterized protein</fullName>
    </submittedName>
</protein>
<organism evidence="1 2">
    <name type="scientific">Anaerococcus lactolyticus S7-1-13</name>
    <dbReference type="NCBI Taxonomy" id="1284686"/>
    <lineage>
        <taxon>Bacteria</taxon>
        <taxon>Bacillati</taxon>
        <taxon>Bacillota</taxon>
        <taxon>Tissierellia</taxon>
        <taxon>Tissierellales</taxon>
        <taxon>Peptoniphilaceae</taxon>
        <taxon>Anaerococcus</taxon>
    </lineage>
</organism>
<proteinExistence type="predicted"/>
<dbReference type="RefSeq" id="WP_004827441.1">
    <property type="nucleotide sequence ID" value="NZ_JRMW01000043.1"/>
</dbReference>
<dbReference type="Pfam" id="PF20353">
    <property type="entry name" value="DUF6648"/>
    <property type="match status" value="1"/>
</dbReference>
<sequence>MIIEKKKLDLFENWRLESIDLLSSGKINKDEFLDRNYKFLVELGLKPFSNIRQLEEGIYNYQYYNIMAKFANSKAFKYQNFPKKKKLYSKLINDRENFYYLKDIATEFIINLVGFDNIESYFINLNSKRLTGQIFEISVKSCDRLILHSKNKKLLSMLRDGNAFCEQVRESLIDSYVNRSY</sequence>
<accession>A0A095Z3N2</accession>
<dbReference type="AlphaFoldDB" id="A0A095Z3N2"/>
<reference evidence="1 2" key="1">
    <citation type="submission" date="2014-07" db="EMBL/GenBank/DDBJ databases">
        <authorList>
            <person name="McCorrison J."/>
            <person name="Sanka R."/>
            <person name="Torralba M."/>
            <person name="Gillis M."/>
            <person name="Haft D.H."/>
            <person name="Methe B."/>
            <person name="Sutton G."/>
            <person name="Nelson K.E."/>
        </authorList>
    </citation>
    <scope>NUCLEOTIDE SEQUENCE [LARGE SCALE GENOMIC DNA]</scope>
    <source>
        <strain evidence="1 2">S7-1-13</strain>
    </source>
</reference>
<evidence type="ECO:0000313" key="1">
    <source>
        <dbReference type="EMBL" id="KGF03109.1"/>
    </source>
</evidence>